<dbReference type="InterPro" id="IPR011206">
    <property type="entry name" value="Citrate_lyase_beta/mcl1/mcl2"/>
</dbReference>
<name>A0ABU7MSS3_9ACTN</name>
<dbReference type="EMBL" id="JAZDUE010000007">
    <property type="protein sequence ID" value="MEE4023372.1"/>
    <property type="molecule type" value="Genomic_DNA"/>
</dbReference>
<keyword evidence="3" id="KW-0460">Magnesium</keyword>
<evidence type="ECO:0000259" key="4">
    <source>
        <dbReference type="Pfam" id="PF03328"/>
    </source>
</evidence>
<dbReference type="GO" id="GO:0016829">
    <property type="term" value="F:lyase activity"/>
    <property type="evidence" value="ECO:0007669"/>
    <property type="project" value="UniProtKB-KW"/>
</dbReference>
<dbReference type="Pfam" id="PF03328">
    <property type="entry name" value="HpcH_HpaI"/>
    <property type="match status" value="1"/>
</dbReference>
<reference evidence="5 6" key="1">
    <citation type="submission" date="2024-01" db="EMBL/GenBank/DDBJ databases">
        <title>Draft genome sequence of Gordonia sp. PKS22-38.</title>
        <authorList>
            <person name="Suphannarot A."/>
            <person name="Mingma R."/>
        </authorList>
    </citation>
    <scope>NUCLEOTIDE SEQUENCE [LARGE SCALE GENOMIC DNA]</scope>
    <source>
        <strain evidence="5 6">PKS22-38</strain>
    </source>
</reference>
<sequence>MRPLRSLLFVPAHRAGWAEKAARTGVDAIILDLEDSVPEDSKAEARIEVAQSIESLRRDFPQTTILIRPNPLDTEHFGADLGAVVGPGVSGLLLPKVYDDREVLDFAALLDHFEIAAGIPRGSTELIPTLETARSLVNCERIAACHPRVASLMVAAARDADVSREVGFEWTPEGLETLHYRSKAVLACRAAGLAHPIVGLWQEIKDLDGLRAFAEQNRRLGFAGQVLIHPSHVSTANDVYAPDPKAVERFRRMIDAFEDARREGSAAVMFEGEHVDIAHIKTARGVVDLADSIANP</sequence>
<dbReference type="SUPFAM" id="SSF51621">
    <property type="entry name" value="Phosphoenolpyruvate/pyruvate domain"/>
    <property type="match status" value="1"/>
</dbReference>
<organism evidence="5 6">
    <name type="scientific">Gordonia prachuapensis</name>
    <dbReference type="NCBI Taxonomy" id="3115651"/>
    <lineage>
        <taxon>Bacteria</taxon>
        <taxon>Bacillati</taxon>
        <taxon>Actinomycetota</taxon>
        <taxon>Actinomycetes</taxon>
        <taxon>Mycobacteriales</taxon>
        <taxon>Gordoniaceae</taxon>
        <taxon>Gordonia</taxon>
    </lineage>
</organism>
<dbReference type="Gene3D" id="3.20.20.60">
    <property type="entry name" value="Phosphoenolpyruvate-binding domains"/>
    <property type="match status" value="1"/>
</dbReference>
<dbReference type="PIRSF" id="PIRSF015582">
    <property type="entry name" value="Cit_lyase_B"/>
    <property type="match status" value="1"/>
</dbReference>
<dbReference type="PANTHER" id="PTHR32308:SF10">
    <property type="entry name" value="CITRATE LYASE SUBUNIT BETA"/>
    <property type="match status" value="1"/>
</dbReference>
<gene>
    <name evidence="5" type="ORF">V1Y59_09815</name>
</gene>
<dbReference type="InterPro" id="IPR015813">
    <property type="entry name" value="Pyrv/PenolPyrv_kinase-like_dom"/>
</dbReference>
<evidence type="ECO:0000313" key="5">
    <source>
        <dbReference type="EMBL" id="MEE4023372.1"/>
    </source>
</evidence>
<evidence type="ECO:0000256" key="1">
    <source>
        <dbReference type="ARBA" id="ARBA00001946"/>
    </source>
</evidence>
<dbReference type="RefSeq" id="WP_330504665.1">
    <property type="nucleotide sequence ID" value="NZ_JAZDUE010000007.1"/>
</dbReference>
<evidence type="ECO:0000256" key="2">
    <source>
        <dbReference type="ARBA" id="ARBA00022723"/>
    </source>
</evidence>
<dbReference type="InterPro" id="IPR040442">
    <property type="entry name" value="Pyrv_kinase-like_dom_sf"/>
</dbReference>
<dbReference type="PANTHER" id="PTHR32308">
    <property type="entry name" value="LYASE BETA SUBUNIT, PUTATIVE (AFU_ORTHOLOGUE AFUA_4G13030)-RELATED"/>
    <property type="match status" value="1"/>
</dbReference>
<evidence type="ECO:0000256" key="3">
    <source>
        <dbReference type="ARBA" id="ARBA00022842"/>
    </source>
</evidence>
<keyword evidence="2" id="KW-0479">Metal-binding</keyword>
<keyword evidence="5" id="KW-0456">Lyase</keyword>
<evidence type="ECO:0000313" key="6">
    <source>
        <dbReference type="Proteomes" id="UP001335729"/>
    </source>
</evidence>
<comment type="caution">
    <text evidence="5">The sequence shown here is derived from an EMBL/GenBank/DDBJ whole genome shotgun (WGS) entry which is preliminary data.</text>
</comment>
<dbReference type="Proteomes" id="UP001335729">
    <property type="component" value="Unassembled WGS sequence"/>
</dbReference>
<keyword evidence="6" id="KW-1185">Reference proteome</keyword>
<feature type="domain" description="HpcH/HpaI aldolase/citrate lyase" evidence="4">
    <location>
        <begin position="5"/>
        <end position="230"/>
    </location>
</feature>
<comment type="cofactor">
    <cofactor evidence="1">
        <name>Mg(2+)</name>
        <dbReference type="ChEBI" id="CHEBI:18420"/>
    </cofactor>
</comment>
<proteinExistence type="predicted"/>
<dbReference type="InterPro" id="IPR005000">
    <property type="entry name" value="Aldolase/citrate-lyase_domain"/>
</dbReference>
<protein>
    <submittedName>
        <fullName evidence="5">CoA ester lyase</fullName>
    </submittedName>
</protein>
<accession>A0ABU7MSS3</accession>